<evidence type="ECO:0000256" key="1">
    <source>
        <dbReference type="ARBA" id="ARBA00000287"/>
    </source>
</evidence>
<evidence type="ECO:0000256" key="6">
    <source>
        <dbReference type="ARBA" id="ARBA00017171"/>
    </source>
</evidence>
<evidence type="ECO:0000256" key="21">
    <source>
        <dbReference type="SAM" id="Phobius"/>
    </source>
</evidence>
<dbReference type="InterPro" id="IPR048254">
    <property type="entry name" value="CDP_ALCOHOL_P_TRANSF_CS"/>
</dbReference>
<evidence type="ECO:0000256" key="16">
    <source>
        <dbReference type="ARBA" id="ARBA00032361"/>
    </source>
</evidence>
<dbReference type="OrthoDB" id="448573at2759"/>
<dbReference type="PANTHER" id="PTHR14269">
    <property type="entry name" value="CDP-DIACYLGLYCEROL--GLYCEROL-3-PHOSPHATE 3-PHOSPHATIDYLTRANSFERASE-RELATED"/>
    <property type="match status" value="1"/>
</dbReference>
<dbReference type="EC" id="2.7.8.8" evidence="5 18"/>
<dbReference type="eggNOG" id="ENOG502QPJG">
    <property type="taxonomic scope" value="Eukaryota"/>
</dbReference>
<evidence type="ECO:0000256" key="7">
    <source>
        <dbReference type="ARBA" id="ARBA00022516"/>
    </source>
</evidence>
<keyword evidence="7 18" id="KW-0444">Lipid biosynthesis</keyword>
<evidence type="ECO:0000256" key="9">
    <source>
        <dbReference type="ARBA" id="ARBA00022692"/>
    </source>
</evidence>
<dbReference type="GO" id="GO:0003882">
    <property type="term" value="F:CDP-diacylglycerol-serine O-phosphatidyltransferase activity"/>
    <property type="evidence" value="ECO:0007669"/>
    <property type="project" value="UniProtKB-UniRule"/>
</dbReference>
<dbReference type="PANTHER" id="PTHR14269:SF61">
    <property type="entry name" value="CDP-DIACYLGLYCEROL--SERINE O-PHOSPHATIDYLTRANSFERASE"/>
    <property type="match status" value="1"/>
</dbReference>
<feature type="transmembrane region" description="Helical" evidence="21">
    <location>
        <begin position="219"/>
        <end position="236"/>
    </location>
</feature>
<dbReference type="InterPro" id="IPR000462">
    <property type="entry name" value="CDP-OH_P_trans"/>
</dbReference>
<dbReference type="InterPro" id="IPR050324">
    <property type="entry name" value="CDP-alcohol_PTase-I"/>
</dbReference>
<evidence type="ECO:0000256" key="11">
    <source>
        <dbReference type="ARBA" id="ARBA00022989"/>
    </source>
</evidence>
<keyword evidence="14 18" id="KW-0594">Phospholipid biosynthesis</keyword>
<keyword evidence="10 18" id="KW-0256">Endoplasmic reticulum</keyword>
<evidence type="ECO:0000256" key="8">
    <source>
        <dbReference type="ARBA" id="ARBA00022679"/>
    </source>
</evidence>
<dbReference type="GO" id="GO:0005789">
    <property type="term" value="C:endoplasmic reticulum membrane"/>
    <property type="evidence" value="ECO:0007669"/>
    <property type="project" value="UniProtKB-SubCell"/>
</dbReference>
<evidence type="ECO:0000256" key="4">
    <source>
        <dbReference type="ARBA" id="ARBA00010441"/>
    </source>
</evidence>
<keyword evidence="13 18" id="KW-0472">Membrane</keyword>
<feature type="transmembrane region" description="Helical" evidence="21">
    <location>
        <begin position="118"/>
        <end position="135"/>
    </location>
</feature>
<dbReference type="InterPro" id="IPR043130">
    <property type="entry name" value="CDP-OH_PTrfase_TM_dom"/>
</dbReference>
<dbReference type="PROSITE" id="PS00379">
    <property type="entry name" value="CDP_ALCOHOL_P_TRANSF"/>
    <property type="match status" value="1"/>
</dbReference>
<proteinExistence type="inferred from homology"/>
<gene>
    <name evidence="22" type="ORF">CORT_0A08330</name>
</gene>
<reference evidence="22 23" key="1">
    <citation type="journal article" date="2012" name="PLoS ONE">
        <title>Sequence and analysis of the genome of the pathogenic yeast Candida orthopsilosis.</title>
        <authorList>
            <person name="Riccombeni A."/>
            <person name="Vidanes G."/>
            <person name="Proux-Wera E."/>
            <person name="Wolfe K.H."/>
            <person name="Butler G."/>
        </authorList>
    </citation>
    <scope>NUCLEOTIDE SEQUENCE [LARGE SCALE GENOMIC DNA]</scope>
    <source>
        <strain evidence="22 23">Co 90-125</strain>
    </source>
</reference>
<dbReference type="NCBIfam" id="TIGR00473">
    <property type="entry name" value="pssA"/>
    <property type="match status" value="1"/>
</dbReference>
<evidence type="ECO:0000256" key="18">
    <source>
        <dbReference type="PIRNR" id="PIRNR000852"/>
    </source>
</evidence>
<name>H8WYA3_CANO9</name>
<dbReference type="UniPathway" id="UPA00558">
    <property type="reaction ID" value="UER00615"/>
</dbReference>
<accession>H8WYA3</accession>
<evidence type="ECO:0000256" key="13">
    <source>
        <dbReference type="ARBA" id="ARBA00023136"/>
    </source>
</evidence>
<evidence type="ECO:0000256" key="12">
    <source>
        <dbReference type="ARBA" id="ARBA00023098"/>
    </source>
</evidence>
<dbReference type="InterPro" id="IPR016271">
    <property type="entry name" value="CDP-diaglyc--ser_O-PTrfase_fun"/>
</dbReference>
<comment type="pathway">
    <text evidence="3">Lipid metabolism.</text>
</comment>
<dbReference type="GO" id="GO:0006659">
    <property type="term" value="P:phosphatidylserine biosynthetic process"/>
    <property type="evidence" value="ECO:0007669"/>
    <property type="project" value="UniProtKB-UniRule"/>
</dbReference>
<evidence type="ECO:0000256" key="14">
    <source>
        <dbReference type="ARBA" id="ARBA00023209"/>
    </source>
</evidence>
<dbReference type="FunFam" id="1.20.120.1760:FF:000022">
    <property type="entry name" value="CDP-diacylglycerol--serine O-phosphatidyltransferase"/>
    <property type="match status" value="1"/>
</dbReference>
<feature type="compositionally biased region" description="Low complexity" evidence="20">
    <location>
        <begin position="20"/>
        <end position="29"/>
    </location>
</feature>
<evidence type="ECO:0000256" key="2">
    <source>
        <dbReference type="ARBA" id="ARBA00004477"/>
    </source>
</evidence>
<dbReference type="InterPro" id="IPR004533">
    <property type="entry name" value="CDP-diaglyc--ser_O-PTrfase"/>
</dbReference>
<evidence type="ECO:0000256" key="5">
    <source>
        <dbReference type="ARBA" id="ARBA00013174"/>
    </source>
</evidence>
<dbReference type="Proteomes" id="UP000005018">
    <property type="component" value="Chromosome 1"/>
</dbReference>
<feature type="region of interest" description="Disordered" evidence="20">
    <location>
        <begin position="1"/>
        <end position="51"/>
    </location>
</feature>
<evidence type="ECO:0000256" key="3">
    <source>
        <dbReference type="ARBA" id="ARBA00005189"/>
    </source>
</evidence>
<keyword evidence="15 18" id="KW-1208">Phospholipid metabolism</keyword>
<comment type="similarity">
    <text evidence="4 18 19">Belongs to the CDP-alcohol phosphatidyltransferase class-I family.</text>
</comment>
<keyword evidence="8 18" id="KW-0808">Transferase</keyword>
<comment type="subcellular location">
    <subcellularLocation>
        <location evidence="2">Endoplasmic reticulum membrane</location>
        <topology evidence="2">Multi-pass membrane protein</topology>
    </subcellularLocation>
</comment>
<dbReference type="RefSeq" id="XP_003866657.1">
    <property type="nucleotide sequence ID" value="XM_003866609.1"/>
</dbReference>
<evidence type="ECO:0000313" key="22">
    <source>
        <dbReference type="EMBL" id="CCG21218.1"/>
    </source>
</evidence>
<dbReference type="PIRSF" id="PIRSF000852">
    <property type="entry name" value="Phosphatidylserine_synth_fun"/>
    <property type="match status" value="1"/>
</dbReference>
<feature type="compositionally biased region" description="Polar residues" evidence="20">
    <location>
        <begin position="1"/>
        <end position="10"/>
    </location>
</feature>
<dbReference type="HOGENOM" id="CLU_049944_5_0_1"/>
<keyword evidence="23" id="KW-1185">Reference proteome</keyword>
<evidence type="ECO:0000313" key="23">
    <source>
        <dbReference type="Proteomes" id="UP000005018"/>
    </source>
</evidence>
<dbReference type="EMBL" id="HE681719">
    <property type="protein sequence ID" value="CCG21218.1"/>
    <property type="molecule type" value="Genomic_DNA"/>
</dbReference>
<dbReference type="GO" id="GO:0006646">
    <property type="term" value="P:phosphatidylethanolamine biosynthetic process"/>
    <property type="evidence" value="ECO:0007669"/>
    <property type="project" value="UniProtKB-UniRule"/>
</dbReference>
<dbReference type="Pfam" id="PF01066">
    <property type="entry name" value="CDP-OH_P_transf"/>
    <property type="match status" value="1"/>
</dbReference>
<dbReference type="AlphaFoldDB" id="H8WYA3"/>
<dbReference type="KEGG" id="cot:CORT_0A08330"/>
<comment type="catalytic activity">
    <reaction evidence="1 18">
        <text>a CDP-1,2-diacyl-sn-glycerol + L-serine = a 1,2-diacyl-sn-glycero-3-phospho-L-serine + CMP + H(+)</text>
        <dbReference type="Rhea" id="RHEA:16913"/>
        <dbReference type="ChEBI" id="CHEBI:15378"/>
        <dbReference type="ChEBI" id="CHEBI:33384"/>
        <dbReference type="ChEBI" id="CHEBI:57262"/>
        <dbReference type="ChEBI" id="CHEBI:58332"/>
        <dbReference type="ChEBI" id="CHEBI:60377"/>
        <dbReference type="EC" id="2.7.8.8"/>
    </reaction>
</comment>
<comment type="pathway">
    <text evidence="17 18">Phospholipid metabolism; phosphatidylethanolamine biosynthesis; phosphatidylethanolamine from CDP-diacylglycerol: step 1/2.</text>
</comment>
<keyword evidence="9 21" id="KW-0812">Transmembrane</keyword>
<evidence type="ECO:0000256" key="20">
    <source>
        <dbReference type="SAM" id="MobiDB-lite"/>
    </source>
</evidence>
<organism evidence="22 23">
    <name type="scientific">Candida orthopsilosis (strain 90-125)</name>
    <name type="common">Yeast</name>
    <dbReference type="NCBI Taxonomy" id="1136231"/>
    <lineage>
        <taxon>Eukaryota</taxon>
        <taxon>Fungi</taxon>
        <taxon>Dikarya</taxon>
        <taxon>Ascomycota</taxon>
        <taxon>Saccharomycotina</taxon>
        <taxon>Pichiomycetes</taxon>
        <taxon>Debaryomycetaceae</taxon>
        <taxon>Candida/Lodderomyces clade</taxon>
        <taxon>Candida</taxon>
    </lineage>
</organism>
<dbReference type="Gene3D" id="1.20.120.1760">
    <property type="match status" value="1"/>
</dbReference>
<keyword evidence="11 21" id="KW-1133">Transmembrane helix</keyword>
<evidence type="ECO:0000256" key="17">
    <source>
        <dbReference type="ARBA" id="ARBA00060701"/>
    </source>
</evidence>
<keyword evidence="12 18" id="KW-0443">Lipid metabolism</keyword>
<evidence type="ECO:0000256" key="10">
    <source>
        <dbReference type="ARBA" id="ARBA00022824"/>
    </source>
</evidence>
<dbReference type="GeneID" id="14537950"/>
<sequence length="281" mass="31445">MSSSPSTGYQQHHHRNNNPDSSSSALVSDSDYDVNDTSPPSAPTPPLRRSSSLFSLSSKEDIPKPEQTEYLKFINDNRHFSLIRNLHMADFITLLNGFSGFYAIISCLRYSLTGKSNYVQRAHFFIVLGLFFDFFDGRVARLRNKSSLMGQELDSLADLVSFGVSPATIAFAIGFQSTIDVLLLTFWVLCGLTRLARFNISVNNIPKDKTGKSQYFEGLPIPSNLFWVGLMAFLVYKDWIHDKLPLGLVFANTPYEFHLLAIGFVLQGCANISKSLKIPKP</sequence>
<protein>
    <recommendedName>
        <fullName evidence="6 18">CDP-diacylglycerol--serine O-phosphatidyltransferase</fullName>
        <ecNumber evidence="5 18">2.7.8.8</ecNumber>
    </recommendedName>
    <alternativeName>
        <fullName evidence="16 18">Phosphatidylserine synthase</fullName>
    </alternativeName>
</protein>
<evidence type="ECO:0000256" key="15">
    <source>
        <dbReference type="ARBA" id="ARBA00023264"/>
    </source>
</evidence>
<feature type="transmembrane region" description="Helical" evidence="21">
    <location>
        <begin position="91"/>
        <end position="112"/>
    </location>
</feature>
<evidence type="ECO:0000256" key="19">
    <source>
        <dbReference type="RuleBase" id="RU003750"/>
    </source>
</evidence>